<comment type="caution">
    <text evidence="3">The sequence shown here is derived from an EMBL/GenBank/DDBJ whole genome shotgun (WGS) entry which is preliminary data.</text>
</comment>
<feature type="transmembrane region" description="Helical" evidence="2">
    <location>
        <begin position="271"/>
        <end position="289"/>
    </location>
</feature>
<keyword evidence="2" id="KW-0812">Transmembrane</keyword>
<feature type="transmembrane region" description="Helical" evidence="2">
    <location>
        <begin position="295"/>
        <end position="316"/>
    </location>
</feature>
<accession>A0A5C6B2H5</accession>
<proteinExistence type="predicted"/>
<feature type="region of interest" description="Disordered" evidence="1">
    <location>
        <begin position="156"/>
        <end position="179"/>
    </location>
</feature>
<dbReference type="PANTHER" id="PTHR20992">
    <property type="entry name" value="AT15442P-RELATED"/>
    <property type="match status" value="1"/>
</dbReference>
<name>A0A5C6B2H5_9BACT</name>
<dbReference type="OrthoDB" id="9790659at2"/>
<dbReference type="Proteomes" id="UP000320176">
    <property type="component" value="Unassembled WGS sequence"/>
</dbReference>
<protein>
    <recommendedName>
        <fullName evidence="5">DUF389 domain-containing protein</fullName>
    </recommendedName>
</protein>
<dbReference type="PANTHER" id="PTHR20992:SF9">
    <property type="entry name" value="AT15442P-RELATED"/>
    <property type="match status" value="1"/>
</dbReference>
<dbReference type="InterPro" id="IPR005240">
    <property type="entry name" value="DUF389"/>
</dbReference>
<evidence type="ECO:0000313" key="3">
    <source>
        <dbReference type="EMBL" id="TWU06353.1"/>
    </source>
</evidence>
<keyword evidence="2" id="KW-1133">Transmembrane helix</keyword>
<feature type="transmembrane region" description="Helical" evidence="2">
    <location>
        <begin position="472"/>
        <end position="488"/>
    </location>
</feature>
<dbReference type="AlphaFoldDB" id="A0A5C6B2H5"/>
<evidence type="ECO:0000256" key="1">
    <source>
        <dbReference type="SAM" id="MobiDB-lite"/>
    </source>
</evidence>
<evidence type="ECO:0008006" key="5">
    <source>
        <dbReference type="Google" id="ProtNLM"/>
    </source>
</evidence>
<sequence length="522" mass="56675">MSVVLVISSEEQFRSGADWGVRLAEAGDHELHVLILGSDRAVLRKLVESRLEEKLQRQETQLASVAVVPQTLQAVNEFVHNIQCRWLIVMHGVDQHSLQRELFEHASCSTVWLNAVAEPPIGESHLWGLTQSDSGSLSSIGRELLEMEPERFLWTELPDEGAAPKSTEGTSDEESSSPWSIQLQQADALPGDLLLINIQRGRNVDLILDGALELLNSNGEVSVALVRRGPTTVMNWVARLRRWGETVAPSMAREQRIELTKELEVGSQANWEYLGLISAAAMLAAFGLIQNSASVIIGAMLIAPLMTPILGAGLALSVGNRPLFRSAWLTIALGFVGALVSSMLFGLLARTFLEVEVTPEMWSRCRPSPLDFCVGLVGGIAASYARTRSHLSSALAGAAIAAALVPPISTAGLQIAFGEFIRTEDGIPVLGPLLLVTTNVLTIMVGSSFVLWARGIRTQRKQNASDRWTMRTFMLLCTLALLLLASAVKPDAIFPAQEKPAQEKPAQEKPAQEKPAQQEPAD</sequence>
<feature type="transmembrane region" description="Helical" evidence="2">
    <location>
        <begin position="429"/>
        <end position="452"/>
    </location>
</feature>
<feature type="region of interest" description="Disordered" evidence="1">
    <location>
        <begin position="495"/>
        <end position="522"/>
    </location>
</feature>
<keyword evidence="4" id="KW-1185">Reference proteome</keyword>
<evidence type="ECO:0000313" key="4">
    <source>
        <dbReference type="Proteomes" id="UP000320176"/>
    </source>
</evidence>
<evidence type="ECO:0000256" key="2">
    <source>
        <dbReference type="SAM" id="Phobius"/>
    </source>
</evidence>
<organism evidence="3 4">
    <name type="scientific">Stieleria varia</name>
    <dbReference type="NCBI Taxonomy" id="2528005"/>
    <lineage>
        <taxon>Bacteria</taxon>
        <taxon>Pseudomonadati</taxon>
        <taxon>Planctomycetota</taxon>
        <taxon>Planctomycetia</taxon>
        <taxon>Pirellulales</taxon>
        <taxon>Pirellulaceae</taxon>
        <taxon>Stieleria</taxon>
    </lineage>
</organism>
<feature type="transmembrane region" description="Helical" evidence="2">
    <location>
        <begin position="328"/>
        <end position="349"/>
    </location>
</feature>
<dbReference type="RefSeq" id="WP_146519444.1">
    <property type="nucleotide sequence ID" value="NZ_CP151726.1"/>
</dbReference>
<reference evidence="3 4" key="1">
    <citation type="submission" date="2019-02" db="EMBL/GenBank/DDBJ databases">
        <title>Deep-cultivation of Planctomycetes and their phenomic and genomic characterization uncovers novel biology.</title>
        <authorList>
            <person name="Wiegand S."/>
            <person name="Jogler M."/>
            <person name="Boedeker C."/>
            <person name="Pinto D."/>
            <person name="Vollmers J."/>
            <person name="Rivas-Marin E."/>
            <person name="Kohn T."/>
            <person name="Peeters S.H."/>
            <person name="Heuer A."/>
            <person name="Rast P."/>
            <person name="Oberbeckmann S."/>
            <person name="Bunk B."/>
            <person name="Jeske O."/>
            <person name="Meyerdierks A."/>
            <person name="Storesund J.E."/>
            <person name="Kallscheuer N."/>
            <person name="Luecker S."/>
            <person name="Lage O.M."/>
            <person name="Pohl T."/>
            <person name="Merkel B.J."/>
            <person name="Hornburger P."/>
            <person name="Mueller R.-W."/>
            <person name="Bruemmer F."/>
            <person name="Labrenz M."/>
            <person name="Spormann A.M."/>
            <person name="Op Den Camp H."/>
            <person name="Overmann J."/>
            <person name="Amann R."/>
            <person name="Jetten M.S.M."/>
            <person name="Mascher T."/>
            <person name="Medema M.H."/>
            <person name="Devos D.P."/>
            <person name="Kaster A.-K."/>
            <person name="Ovreas L."/>
            <person name="Rohde M."/>
            <person name="Galperin M.Y."/>
            <person name="Jogler C."/>
        </authorList>
    </citation>
    <scope>NUCLEOTIDE SEQUENCE [LARGE SCALE GENOMIC DNA]</scope>
    <source>
        <strain evidence="3 4">Pla52n</strain>
    </source>
</reference>
<gene>
    <name evidence="3" type="ORF">Pla52n_20740</name>
</gene>
<feature type="compositionally biased region" description="Basic and acidic residues" evidence="1">
    <location>
        <begin position="500"/>
        <end position="512"/>
    </location>
</feature>
<keyword evidence="2" id="KW-0472">Membrane</keyword>
<dbReference type="EMBL" id="SJPN01000002">
    <property type="protein sequence ID" value="TWU06353.1"/>
    <property type="molecule type" value="Genomic_DNA"/>
</dbReference>
<feature type="transmembrane region" description="Helical" evidence="2">
    <location>
        <begin position="394"/>
        <end position="417"/>
    </location>
</feature>
<dbReference type="Pfam" id="PF04087">
    <property type="entry name" value="DUF389"/>
    <property type="match status" value="1"/>
</dbReference>